<evidence type="ECO:0000313" key="5">
    <source>
        <dbReference type="Proteomes" id="UP000515151"/>
    </source>
</evidence>
<evidence type="ECO:0000256" key="1">
    <source>
        <dbReference type="SAM" id="Coils"/>
    </source>
</evidence>
<keyword evidence="5" id="KW-1185">Reference proteome</keyword>
<name>A0A6P8CTX3_PUNGR</name>
<dbReference type="PANTHER" id="PTHR33913">
    <property type="entry name" value="ALEURONE LAYER MORPHOGENESIS PROTEIN"/>
    <property type="match status" value="1"/>
</dbReference>
<organism evidence="5 6">
    <name type="scientific">Punica granatum</name>
    <name type="common">Pomegranate</name>
    <dbReference type="NCBI Taxonomy" id="22663"/>
    <lineage>
        <taxon>Eukaryota</taxon>
        <taxon>Viridiplantae</taxon>
        <taxon>Streptophyta</taxon>
        <taxon>Embryophyta</taxon>
        <taxon>Tracheophyta</taxon>
        <taxon>Spermatophyta</taxon>
        <taxon>Magnoliopsida</taxon>
        <taxon>eudicotyledons</taxon>
        <taxon>Gunneridae</taxon>
        <taxon>Pentapetalae</taxon>
        <taxon>rosids</taxon>
        <taxon>malvids</taxon>
        <taxon>Myrtales</taxon>
        <taxon>Lythraceae</taxon>
        <taxon>Punica</taxon>
    </lineage>
</organism>
<feature type="domain" description="DUF7915" evidence="4">
    <location>
        <begin position="160"/>
        <end position="303"/>
    </location>
</feature>
<proteinExistence type="predicted"/>
<dbReference type="RefSeq" id="XP_031385604.1">
    <property type="nucleotide sequence ID" value="XM_031529744.1"/>
</dbReference>
<feature type="domain" description="DUF7913" evidence="3">
    <location>
        <begin position="5"/>
        <end position="124"/>
    </location>
</feature>
<evidence type="ECO:0000313" key="6">
    <source>
        <dbReference type="RefSeq" id="XP_031385604.1"/>
    </source>
</evidence>
<gene>
    <name evidence="6" type="primary">LOC116199403</name>
</gene>
<evidence type="ECO:0000256" key="2">
    <source>
        <dbReference type="SAM" id="MobiDB-lite"/>
    </source>
</evidence>
<accession>A0A6P8CTX3</accession>
<dbReference type="SUPFAM" id="SSF54768">
    <property type="entry name" value="dsRNA-binding domain-like"/>
    <property type="match status" value="1"/>
</dbReference>
<evidence type="ECO:0000259" key="4">
    <source>
        <dbReference type="Pfam" id="PF25502"/>
    </source>
</evidence>
<dbReference type="InterPro" id="IPR057235">
    <property type="entry name" value="DUF7913"/>
</dbReference>
<dbReference type="PANTHER" id="PTHR33913:SF1">
    <property type="entry name" value="DRBM DOMAIN-CONTAINING PROTEIN"/>
    <property type="match status" value="1"/>
</dbReference>
<dbReference type="InterPro" id="IPR057237">
    <property type="entry name" value="DUF7915"/>
</dbReference>
<feature type="region of interest" description="Disordered" evidence="2">
    <location>
        <begin position="336"/>
        <end position="357"/>
    </location>
</feature>
<evidence type="ECO:0000259" key="3">
    <source>
        <dbReference type="Pfam" id="PF25500"/>
    </source>
</evidence>
<dbReference type="GeneID" id="116199403"/>
<dbReference type="Proteomes" id="UP000515151">
    <property type="component" value="Chromosome 1"/>
</dbReference>
<keyword evidence="1" id="KW-0175">Coiled coil</keyword>
<dbReference type="OrthoDB" id="1909634at2759"/>
<reference evidence="6" key="2">
    <citation type="submission" date="2025-08" db="UniProtKB">
        <authorList>
            <consortium name="RefSeq"/>
        </authorList>
    </citation>
    <scope>IDENTIFICATION</scope>
    <source>
        <tissue evidence="6">Leaf</tissue>
    </source>
</reference>
<dbReference type="Gene3D" id="3.30.160.20">
    <property type="match status" value="1"/>
</dbReference>
<reference evidence="5" key="1">
    <citation type="journal article" date="2020" name="Plant Biotechnol. J.">
        <title>The pomegranate (Punica granatum L.) draft genome dissects genetic divergence between soft- and hard-seeded cultivars.</title>
        <authorList>
            <person name="Luo X."/>
            <person name="Li H."/>
            <person name="Wu Z."/>
            <person name="Yao W."/>
            <person name="Zhao P."/>
            <person name="Cao D."/>
            <person name="Yu H."/>
            <person name="Li K."/>
            <person name="Poudel K."/>
            <person name="Zhao D."/>
            <person name="Zhang F."/>
            <person name="Xia X."/>
            <person name="Chen L."/>
            <person name="Wang Q."/>
            <person name="Jing D."/>
            <person name="Cao S."/>
        </authorList>
    </citation>
    <scope>NUCLEOTIDE SEQUENCE [LARGE SCALE GENOMIC DNA]</scope>
    <source>
        <strain evidence="5">cv. Tunisia</strain>
    </source>
</reference>
<sequence length="656" mass="72783">MLPSDVCPTEDALRALLEQLVDPLVPAKPSNRDIPSPLQQQKLAKQVHAVVILYNYYHRKQCPELEFLRLLQFCKLVVILRPALLAYMDCMKISDGSVSHDPEKQLSLTEKTIMDACDICFSLDASKETPSIEGWPVSKVTVLLVDSQKENCWLVFGSLTEGVWCMIEKNVDESSQNAESTVKRKRITKRPLRDDPGVDEDALQRLAFLAVKEAAGIDMLDLLILESHVVYSLSKEKSACRFYIMQCNKPPNAKVSPFPVKDIIDRLQGPLITGSANNWFPTSVVENFHLLPYVGILWAWFSRKGSPDSSQSVKANLGTVNFKQADSEVEMKASIKRSHESGTIEGTGKKANSFDTAVPRKNNEGNCIKGQSCDLSVVQDMDVHVVSLPTEDKRTEVSRVIQVKSLQEKKIYSIDRALLGRDSVSKQGLQGESVQSVLQNVIPEVNGEKNAVGKSICHSTSVNDERIPTEDRALFIHRGHSDAFDKVHAVLASRESDLSKTALAILLKKRADLSLQLRKMEDEIALCDKNIHIIQNGGEDALAVKLECVIDASCNAQLASLNHENSHLTPYANCKALSKVTQMEKNCCQELDDICTANKWILPSYCVSPCDAGRFIATVTVKCTEFEISTTGDPRHAPYDARESAADRMLGKLMEV</sequence>
<protein>
    <submittedName>
        <fullName evidence="6">Uncharacterized protein LOC116199403 isoform X1</fullName>
    </submittedName>
</protein>
<dbReference type="AlphaFoldDB" id="A0A6P8CTX3"/>
<dbReference type="Pfam" id="PF25500">
    <property type="entry name" value="DUF7913"/>
    <property type="match status" value="1"/>
</dbReference>
<dbReference type="Pfam" id="PF25502">
    <property type="entry name" value="DUF7915"/>
    <property type="match status" value="1"/>
</dbReference>
<feature type="coiled-coil region" evidence="1">
    <location>
        <begin position="503"/>
        <end position="530"/>
    </location>
</feature>